<evidence type="ECO:0000259" key="2">
    <source>
        <dbReference type="PROSITE" id="PS50888"/>
    </source>
</evidence>
<dbReference type="SUPFAM" id="SSF47459">
    <property type="entry name" value="HLH, helix-loop-helix DNA-binding domain"/>
    <property type="match status" value="1"/>
</dbReference>
<evidence type="ECO:0000313" key="4">
    <source>
        <dbReference type="WBParaSite" id="PSAMB.scaffold569size46957.g7027.t1"/>
    </source>
</evidence>
<dbReference type="SMART" id="SM00353">
    <property type="entry name" value="HLH"/>
    <property type="match status" value="1"/>
</dbReference>
<dbReference type="GO" id="GO:0000981">
    <property type="term" value="F:DNA-binding transcription factor activity, RNA polymerase II-specific"/>
    <property type="evidence" value="ECO:0007669"/>
    <property type="project" value="TreeGrafter"/>
</dbReference>
<name>A0A914WY53_9BILA</name>
<dbReference type="PANTHER" id="PTHR23349">
    <property type="entry name" value="BASIC HELIX-LOOP-HELIX TRANSCRIPTION FACTOR, TWIST"/>
    <property type="match status" value="1"/>
</dbReference>
<dbReference type="Gene3D" id="4.10.280.10">
    <property type="entry name" value="Helix-loop-helix DNA-binding domain"/>
    <property type="match status" value="1"/>
</dbReference>
<evidence type="ECO:0000256" key="1">
    <source>
        <dbReference type="SAM" id="MobiDB-lite"/>
    </source>
</evidence>
<evidence type="ECO:0000313" key="3">
    <source>
        <dbReference type="Proteomes" id="UP000887566"/>
    </source>
</evidence>
<dbReference type="GO" id="GO:0032502">
    <property type="term" value="P:developmental process"/>
    <property type="evidence" value="ECO:0007669"/>
    <property type="project" value="TreeGrafter"/>
</dbReference>
<sequence>MPSGRARPSLLDRRPFAVCSLCSSGASLFTPFSALLSAIRSIMEGAFDDRLYDRSFFEQTPLFHLSDPCGQSTAAAVPDSPNQPLRRVKNGRVMVDTTKRNRSNNKERRRNCAINDAFCQLQRLMPYMPTDQKLPKIKTLRLALKYIELLRNILINDQQNVVQPFLGSPRPLAVEDFAPIVAAEIQSRNSYKHRAERMLEDTRNHSDETSSPVSSGASGKGSDCACCHMY</sequence>
<dbReference type="Proteomes" id="UP000887566">
    <property type="component" value="Unplaced"/>
</dbReference>
<dbReference type="CDD" id="cd11390">
    <property type="entry name" value="bHLH_TS"/>
    <property type="match status" value="1"/>
</dbReference>
<dbReference type="GO" id="GO:0000977">
    <property type="term" value="F:RNA polymerase II transcription regulatory region sequence-specific DNA binding"/>
    <property type="evidence" value="ECO:0007669"/>
    <property type="project" value="TreeGrafter"/>
</dbReference>
<dbReference type="Pfam" id="PF00010">
    <property type="entry name" value="HLH"/>
    <property type="match status" value="1"/>
</dbReference>
<dbReference type="InterPro" id="IPR036638">
    <property type="entry name" value="HLH_DNA-bd_sf"/>
</dbReference>
<dbReference type="PANTHER" id="PTHR23349:SF68">
    <property type="entry name" value="FI14601P"/>
    <property type="match status" value="1"/>
</dbReference>
<dbReference type="GO" id="GO:0046983">
    <property type="term" value="F:protein dimerization activity"/>
    <property type="evidence" value="ECO:0007669"/>
    <property type="project" value="InterPro"/>
</dbReference>
<dbReference type="AlphaFoldDB" id="A0A914WY53"/>
<dbReference type="WBParaSite" id="PSAMB.scaffold569size46957.g7027.t1">
    <property type="protein sequence ID" value="PSAMB.scaffold569size46957.g7027.t1"/>
    <property type="gene ID" value="PSAMB.scaffold569size46957.g7027"/>
</dbReference>
<reference evidence="4" key="1">
    <citation type="submission" date="2022-11" db="UniProtKB">
        <authorList>
            <consortium name="WormBaseParasite"/>
        </authorList>
    </citation>
    <scope>IDENTIFICATION</scope>
</reference>
<accession>A0A914WY53</accession>
<feature type="region of interest" description="Disordered" evidence="1">
    <location>
        <begin position="200"/>
        <end position="222"/>
    </location>
</feature>
<protein>
    <submittedName>
        <fullName evidence="4">BHLH domain-containing protein</fullName>
    </submittedName>
</protein>
<dbReference type="InterPro" id="IPR011598">
    <property type="entry name" value="bHLH_dom"/>
</dbReference>
<proteinExistence type="predicted"/>
<keyword evidence="3" id="KW-1185">Reference proteome</keyword>
<organism evidence="3 4">
    <name type="scientific">Plectus sambesii</name>
    <dbReference type="NCBI Taxonomy" id="2011161"/>
    <lineage>
        <taxon>Eukaryota</taxon>
        <taxon>Metazoa</taxon>
        <taxon>Ecdysozoa</taxon>
        <taxon>Nematoda</taxon>
        <taxon>Chromadorea</taxon>
        <taxon>Plectida</taxon>
        <taxon>Plectina</taxon>
        <taxon>Plectoidea</taxon>
        <taxon>Plectidae</taxon>
        <taxon>Plectus</taxon>
    </lineage>
</organism>
<dbReference type="InterPro" id="IPR050283">
    <property type="entry name" value="E-box_TF_Regulators"/>
</dbReference>
<dbReference type="PROSITE" id="PS50888">
    <property type="entry name" value="BHLH"/>
    <property type="match status" value="1"/>
</dbReference>
<feature type="domain" description="BHLH" evidence="2">
    <location>
        <begin position="98"/>
        <end position="150"/>
    </location>
</feature>